<feature type="domain" description="ABC transmembrane type-1" evidence="9">
    <location>
        <begin position="16"/>
        <end position="298"/>
    </location>
</feature>
<evidence type="ECO:0000256" key="6">
    <source>
        <dbReference type="ARBA" id="ARBA00023136"/>
    </source>
</evidence>
<dbReference type="Proteomes" id="UP001597362">
    <property type="component" value="Unassembled WGS sequence"/>
</dbReference>
<name>A0ABW4YIU2_9BACL</name>
<gene>
    <name evidence="10" type="primary">cydD</name>
    <name evidence="10" type="ORF">ACFSJH_06275</name>
</gene>
<dbReference type="NCBIfam" id="TIGR02857">
    <property type="entry name" value="CydD"/>
    <property type="match status" value="1"/>
</dbReference>
<dbReference type="Pfam" id="PF00005">
    <property type="entry name" value="ABC_tran"/>
    <property type="match status" value="1"/>
</dbReference>
<dbReference type="InterPro" id="IPR036640">
    <property type="entry name" value="ABC1_TM_sf"/>
</dbReference>
<sequence length="601" mass="66955">MDKNWLRLPGITPIMLLLSVFSLLQGVTIVVQSWFLAEALTALFIGNSISSTLQTFAMFALFFVLRHLISWLQRIIAGRFAETSTQSMSEQLLQKLFELGPRFASSEGSGKLVNLALEGITRVRTYLELSIPRIFDMLMITGAVWIAVVRADWISGIILLVAQPVLVLFFIILGMAARALADKQWKTYRILSQHFSDTLRGLETLRFLGRSKAHGETVERVAEQYRTATMKTLRVAFLSSFSLDFFSMLSVAFVAVGLGIRLIDGNMTLAPALMVLLLAPEYFLPIRNLGTDYHATLDGKEAWASVRAITELPVEVAEQHASDDNVSARKNKADDMQVAKQSDAIRVSTLTDLQLQAVTVQSDEGNTLLHNVTTVSRPGVRKIGIVGASGAGKSTLLHVLGGFLTPTSGAVNTVNGSIRTADSLQKWQQQMAYIPQHPYIFSMSLRDNITFYEPEATIEQIEQAIDQAELRSFVEQLPNGLEERIGEGGRAISGGQAQRIALARAWISKRPLLLLDEPTAHLDVETEWELKQTMLRLFADKNVILATHRLHWMKEMDDIWVLEQGVLVEQGTHQELMVNKGTYYQLLQASGGWRGEKEDIE</sequence>
<evidence type="ECO:0000256" key="2">
    <source>
        <dbReference type="ARBA" id="ARBA00022692"/>
    </source>
</evidence>
<evidence type="ECO:0000256" key="3">
    <source>
        <dbReference type="ARBA" id="ARBA00022741"/>
    </source>
</evidence>
<dbReference type="PROSITE" id="PS00211">
    <property type="entry name" value="ABC_TRANSPORTER_1"/>
    <property type="match status" value="1"/>
</dbReference>
<evidence type="ECO:0000313" key="10">
    <source>
        <dbReference type="EMBL" id="MFD2115339.1"/>
    </source>
</evidence>
<dbReference type="PANTHER" id="PTHR24221:SF614">
    <property type="entry name" value="GLUTATHIONE_L-CYSTEINE TRANSPORT SYSTEM ATP-BINDING_PERMEASE PROTEIN CYDC"/>
    <property type="match status" value="1"/>
</dbReference>
<protein>
    <submittedName>
        <fullName evidence="10">Thiol reductant ABC exporter subunit CydD</fullName>
    </submittedName>
</protein>
<comment type="subcellular location">
    <subcellularLocation>
        <location evidence="1">Cell membrane</location>
        <topology evidence="1">Multi-pass membrane protein</topology>
    </subcellularLocation>
</comment>
<dbReference type="InterPro" id="IPR014216">
    <property type="entry name" value="ABC_transptr_CydD"/>
</dbReference>
<evidence type="ECO:0000256" key="1">
    <source>
        <dbReference type="ARBA" id="ARBA00004651"/>
    </source>
</evidence>
<organism evidence="10 11">
    <name type="scientific">Paenibacillus yanchengensis</name>
    <dbReference type="NCBI Taxonomy" id="2035833"/>
    <lineage>
        <taxon>Bacteria</taxon>
        <taxon>Bacillati</taxon>
        <taxon>Bacillota</taxon>
        <taxon>Bacilli</taxon>
        <taxon>Bacillales</taxon>
        <taxon>Paenibacillaceae</taxon>
        <taxon>Paenibacillus</taxon>
    </lineage>
</organism>
<feature type="transmembrane region" description="Helical" evidence="7">
    <location>
        <begin position="235"/>
        <end position="260"/>
    </location>
</feature>
<dbReference type="InterPro" id="IPR027417">
    <property type="entry name" value="P-loop_NTPase"/>
</dbReference>
<accession>A0ABW4YIU2</accession>
<keyword evidence="4" id="KW-0067">ATP-binding</keyword>
<dbReference type="InterPro" id="IPR011527">
    <property type="entry name" value="ABC1_TM_dom"/>
</dbReference>
<evidence type="ECO:0000256" key="5">
    <source>
        <dbReference type="ARBA" id="ARBA00022989"/>
    </source>
</evidence>
<dbReference type="SMART" id="SM00382">
    <property type="entry name" value="AAA"/>
    <property type="match status" value="1"/>
</dbReference>
<evidence type="ECO:0000256" key="4">
    <source>
        <dbReference type="ARBA" id="ARBA00022840"/>
    </source>
</evidence>
<keyword evidence="3" id="KW-0547">Nucleotide-binding</keyword>
<dbReference type="CDD" id="cd18584">
    <property type="entry name" value="ABC_6TM_AarD_CydD"/>
    <property type="match status" value="1"/>
</dbReference>
<dbReference type="Gene3D" id="1.20.1560.10">
    <property type="entry name" value="ABC transporter type 1, transmembrane domain"/>
    <property type="match status" value="1"/>
</dbReference>
<proteinExistence type="predicted"/>
<feature type="domain" description="ABC transporter" evidence="8">
    <location>
        <begin position="353"/>
        <end position="589"/>
    </location>
</feature>
<feature type="transmembrane region" description="Helical" evidence="7">
    <location>
        <begin position="12"/>
        <end position="36"/>
    </location>
</feature>
<dbReference type="SUPFAM" id="SSF52540">
    <property type="entry name" value="P-loop containing nucleoside triphosphate hydrolases"/>
    <property type="match status" value="1"/>
</dbReference>
<dbReference type="InterPro" id="IPR003439">
    <property type="entry name" value="ABC_transporter-like_ATP-bd"/>
</dbReference>
<evidence type="ECO:0000259" key="9">
    <source>
        <dbReference type="PROSITE" id="PS50929"/>
    </source>
</evidence>
<dbReference type="Gene3D" id="3.40.50.300">
    <property type="entry name" value="P-loop containing nucleotide triphosphate hydrolases"/>
    <property type="match status" value="1"/>
</dbReference>
<dbReference type="Pfam" id="PF00664">
    <property type="entry name" value="ABC_membrane"/>
    <property type="match status" value="1"/>
</dbReference>
<dbReference type="InterPro" id="IPR003593">
    <property type="entry name" value="AAA+_ATPase"/>
</dbReference>
<keyword evidence="6 7" id="KW-0472">Membrane</keyword>
<keyword evidence="2 7" id="KW-0812">Transmembrane</keyword>
<dbReference type="EMBL" id="JBHUHO010000016">
    <property type="protein sequence ID" value="MFD2115339.1"/>
    <property type="molecule type" value="Genomic_DNA"/>
</dbReference>
<dbReference type="RefSeq" id="WP_377770400.1">
    <property type="nucleotide sequence ID" value="NZ_JBHUHO010000016.1"/>
</dbReference>
<dbReference type="InterPro" id="IPR017871">
    <property type="entry name" value="ABC_transporter-like_CS"/>
</dbReference>
<dbReference type="PANTHER" id="PTHR24221">
    <property type="entry name" value="ATP-BINDING CASSETTE SUB-FAMILY B"/>
    <property type="match status" value="1"/>
</dbReference>
<feature type="transmembrane region" description="Helical" evidence="7">
    <location>
        <begin position="42"/>
        <end position="65"/>
    </location>
</feature>
<dbReference type="PROSITE" id="PS50929">
    <property type="entry name" value="ABC_TM1F"/>
    <property type="match status" value="1"/>
</dbReference>
<evidence type="ECO:0000259" key="8">
    <source>
        <dbReference type="PROSITE" id="PS50893"/>
    </source>
</evidence>
<keyword evidence="5 7" id="KW-1133">Transmembrane helix</keyword>
<dbReference type="PROSITE" id="PS50893">
    <property type="entry name" value="ABC_TRANSPORTER_2"/>
    <property type="match status" value="1"/>
</dbReference>
<dbReference type="SUPFAM" id="SSF90123">
    <property type="entry name" value="ABC transporter transmembrane region"/>
    <property type="match status" value="1"/>
</dbReference>
<evidence type="ECO:0000256" key="7">
    <source>
        <dbReference type="SAM" id="Phobius"/>
    </source>
</evidence>
<comment type="caution">
    <text evidence="10">The sequence shown here is derived from an EMBL/GenBank/DDBJ whole genome shotgun (WGS) entry which is preliminary data.</text>
</comment>
<evidence type="ECO:0000313" key="11">
    <source>
        <dbReference type="Proteomes" id="UP001597362"/>
    </source>
</evidence>
<feature type="transmembrane region" description="Helical" evidence="7">
    <location>
        <begin position="157"/>
        <end position="181"/>
    </location>
</feature>
<reference evidence="11" key="1">
    <citation type="journal article" date="2019" name="Int. J. Syst. Evol. Microbiol.">
        <title>The Global Catalogue of Microorganisms (GCM) 10K type strain sequencing project: providing services to taxonomists for standard genome sequencing and annotation.</title>
        <authorList>
            <consortium name="The Broad Institute Genomics Platform"/>
            <consortium name="The Broad Institute Genome Sequencing Center for Infectious Disease"/>
            <person name="Wu L."/>
            <person name="Ma J."/>
        </authorList>
    </citation>
    <scope>NUCLEOTIDE SEQUENCE [LARGE SCALE GENOMIC DNA]</scope>
    <source>
        <strain evidence="11">GH52</strain>
    </source>
</reference>
<feature type="transmembrane region" description="Helical" evidence="7">
    <location>
        <begin position="134"/>
        <end position="151"/>
    </location>
</feature>
<keyword evidence="11" id="KW-1185">Reference proteome</keyword>
<dbReference type="InterPro" id="IPR039421">
    <property type="entry name" value="Type_1_exporter"/>
</dbReference>